<dbReference type="AlphaFoldDB" id="A0AAV2LY53"/>
<sequence>MATEPHPSCRNTALQLRASSQGQTHEFVSAVPTVSIGPFRHFLYTPITPHSSPPRLHPLVVRPNPVCRLPENGRRNDARQPRQPLPFDSHHAREFTLLRAYPRLPDADFPPCHESPSVAPTPRLACQPCPAGHSTLLFIRALICTTPSRSLPGNRPPVGPHQSAAHPIAPPFAPEWPTTALCEVGSDPLRTLSRLPSQSSVRRHVCAICASAMPARPPTNPLVSSL</sequence>
<reference evidence="1 2" key="1">
    <citation type="submission" date="2024-04" db="EMBL/GenBank/DDBJ databases">
        <authorList>
            <person name="Waldvogel A.-M."/>
            <person name="Schoenle A."/>
        </authorList>
    </citation>
    <scope>NUCLEOTIDE SEQUENCE [LARGE SCALE GENOMIC DNA]</scope>
</reference>
<keyword evidence="2" id="KW-1185">Reference proteome</keyword>
<dbReference type="EMBL" id="OZ035827">
    <property type="protein sequence ID" value="CAL1606022.1"/>
    <property type="molecule type" value="Genomic_DNA"/>
</dbReference>
<protein>
    <submittedName>
        <fullName evidence="1">Uncharacterized protein</fullName>
    </submittedName>
</protein>
<evidence type="ECO:0000313" key="2">
    <source>
        <dbReference type="Proteomes" id="UP001497482"/>
    </source>
</evidence>
<gene>
    <name evidence="1" type="ORF">KC01_LOCUS33292</name>
</gene>
<dbReference type="Proteomes" id="UP001497482">
    <property type="component" value="Chromosome 5"/>
</dbReference>
<organism evidence="1 2">
    <name type="scientific">Knipowitschia caucasica</name>
    <name type="common">Caucasian dwarf goby</name>
    <name type="synonym">Pomatoschistus caucasicus</name>
    <dbReference type="NCBI Taxonomy" id="637954"/>
    <lineage>
        <taxon>Eukaryota</taxon>
        <taxon>Metazoa</taxon>
        <taxon>Chordata</taxon>
        <taxon>Craniata</taxon>
        <taxon>Vertebrata</taxon>
        <taxon>Euteleostomi</taxon>
        <taxon>Actinopterygii</taxon>
        <taxon>Neopterygii</taxon>
        <taxon>Teleostei</taxon>
        <taxon>Neoteleostei</taxon>
        <taxon>Acanthomorphata</taxon>
        <taxon>Gobiaria</taxon>
        <taxon>Gobiiformes</taxon>
        <taxon>Gobioidei</taxon>
        <taxon>Gobiidae</taxon>
        <taxon>Gobiinae</taxon>
        <taxon>Knipowitschia</taxon>
    </lineage>
</organism>
<proteinExistence type="predicted"/>
<evidence type="ECO:0000313" key="1">
    <source>
        <dbReference type="EMBL" id="CAL1606022.1"/>
    </source>
</evidence>
<name>A0AAV2LY53_KNICA</name>
<accession>A0AAV2LY53</accession>